<protein>
    <recommendedName>
        <fullName evidence="4">Transmembrane protein 242</fullName>
    </recommendedName>
</protein>
<organism evidence="2 3">
    <name type="scientific">Hyaloperonospora brassicae</name>
    <name type="common">Brassica downy mildew</name>
    <name type="synonym">Peronospora brassicae</name>
    <dbReference type="NCBI Taxonomy" id="162125"/>
    <lineage>
        <taxon>Eukaryota</taxon>
        <taxon>Sar</taxon>
        <taxon>Stramenopiles</taxon>
        <taxon>Oomycota</taxon>
        <taxon>Peronosporomycetes</taxon>
        <taxon>Peronosporales</taxon>
        <taxon>Peronosporaceae</taxon>
        <taxon>Hyaloperonospora</taxon>
    </lineage>
</organism>
<name>A0AAV0T7T0_HYABA</name>
<reference evidence="2" key="1">
    <citation type="submission" date="2022-12" db="EMBL/GenBank/DDBJ databases">
        <authorList>
            <person name="Webb A."/>
        </authorList>
    </citation>
    <scope>NUCLEOTIDE SEQUENCE</scope>
    <source>
        <strain evidence="2">Hp1</strain>
    </source>
</reference>
<keyword evidence="1" id="KW-0472">Membrane</keyword>
<evidence type="ECO:0000313" key="3">
    <source>
        <dbReference type="Proteomes" id="UP001162031"/>
    </source>
</evidence>
<dbReference type="AlphaFoldDB" id="A0AAV0T7T0"/>
<dbReference type="EMBL" id="CANTFL010000146">
    <property type="protein sequence ID" value="CAI5715756.1"/>
    <property type="molecule type" value="Genomic_DNA"/>
</dbReference>
<keyword evidence="1" id="KW-0812">Transmembrane</keyword>
<feature type="transmembrane region" description="Helical" evidence="1">
    <location>
        <begin position="92"/>
        <end position="117"/>
    </location>
</feature>
<proteinExistence type="predicted"/>
<evidence type="ECO:0000313" key="2">
    <source>
        <dbReference type="EMBL" id="CAI5715756.1"/>
    </source>
</evidence>
<keyword evidence="3" id="KW-1185">Reference proteome</keyword>
<accession>A0AAV0T7T0</accession>
<comment type="caution">
    <text evidence="2">The sequence shown here is derived from an EMBL/GenBank/DDBJ whole genome shotgun (WGS) entry which is preliminary data.</text>
</comment>
<keyword evidence="1" id="KW-1133">Transmembrane helix</keyword>
<feature type="transmembrane region" description="Helical" evidence="1">
    <location>
        <begin position="20"/>
        <end position="41"/>
    </location>
</feature>
<sequence length="174" mass="18404">MSDADDTEVDVSLPRRTVSLTLAAVSTVAVMFLGGGFYYGLTTQKKALVEEEKSFGKTPKCTKEFKPKSASFFERKLALNKPLPPGTAAWKALLGVTVVSVAGCCVVVGGAAACLGLTNINELQKRLQKTSRVQSTLLSKHLDVQDGEAIDVSVVAGEVKEGQVEQASEEIAVS</sequence>
<evidence type="ECO:0008006" key="4">
    <source>
        <dbReference type="Google" id="ProtNLM"/>
    </source>
</evidence>
<dbReference type="Proteomes" id="UP001162031">
    <property type="component" value="Unassembled WGS sequence"/>
</dbReference>
<evidence type="ECO:0000256" key="1">
    <source>
        <dbReference type="SAM" id="Phobius"/>
    </source>
</evidence>
<gene>
    <name evidence="2" type="ORF">HBR001_LOCUS1497</name>
</gene>